<dbReference type="Pfam" id="PF05159">
    <property type="entry name" value="Capsule_synth"/>
    <property type="match status" value="1"/>
</dbReference>
<accession>A0A502G8P8</accession>
<evidence type="ECO:0000313" key="3">
    <source>
        <dbReference type="Proteomes" id="UP000317078"/>
    </source>
</evidence>
<dbReference type="AlphaFoldDB" id="A0A502G8P8"/>
<keyword evidence="3" id="KW-1185">Reference proteome</keyword>
<evidence type="ECO:0000256" key="1">
    <source>
        <dbReference type="SAM" id="MobiDB-lite"/>
    </source>
</evidence>
<dbReference type="GO" id="GO:0015774">
    <property type="term" value="P:polysaccharide transport"/>
    <property type="evidence" value="ECO:0007669"/>
    <property type="project" value="InterPro"/>
</dbReference>
<dbReference type="CDD" id="cd16439">
    <property type="entry name" value="beta_Kdo_transferase_KpsC_2"/>
    <property type="match status" value="1"/>
</dbReference>
<keyword evidence="2" id="KW-0808">Transferase</keyword>
<sequence length="655" mass="68701">MGRAGGEGEQENRRREARGGTRRPGRGGGLKGPRPSGPGIQGFVHTISLPQDVVAGKTSMTGRIHSADLLPISRADGLLARWPHLPAFWPERALDERKALPSFTLSPFAPPRFAGRDRPSLVVTDCEESLKEGEAPALAGLIARHRLGGVPGLPDPGAAALGLAGGFRVVLDSCDSESYQSIRHALDTALAAGGAVLVARDPFASPAAPPCLPDLPGTRRLAGPLSPWTLLDAASALHGAGPLMAALAEAAGVPHDRPGAHLVPLLARTRAADPFRGRSWTRAEGFALLADWVAAARENRGVSACIGIARWKRRQVAALLALEEGAPVFTSTSRAVAKARAEGGAVVAWAASCPDALAARIRGQGVELRLLEDGFVRSRGLGARFLPGASYSLDARGAYYDPRQPSTLETILAGGGFEPGLLSRAAALRAEIVRRGVSKYNLAGGAAMPDLPADGRPVLLVPGQVEDDASVRLGGGAIQSNLALLRAVRAAEPDAFILYKPHPDLEAGYRRGRLRAADLAGLADAVAGGVPLPALLPHVDALHTLTSLSGFEALLRGVPVTCWGQPFYAGWGLTEDRAPLPAGRRGVARSLDELVAAALILYPRYVDPVTLLPCPVEVMLDRLADPAAWRVSPLTLHRGVEGFLRGALARIGRRR</sequence>
<feature type="region of interest" description="Disordered" evidence="1">
    <location>
        <begin position="1"/>
        <end position="42"/>
    </location>
</feature>
<comment type="caution">
    <text evidence="2">The sequence shown here is derived from an EMBL/GenBank/DDBJ whole genome shotgun (WGS) entry which is preliminary data.</text>
</comment>
<feature type="compositionally biased region" description="Basic and acidic residues" evidence="1">
    <location>
        <begin position="10"/>
        <end position="19"/>
    </location>
</feature>
<dbReference type="OrthoDB" id="543755at2"/>
<protein>
    <submittedName>
        <fullName evidence="2">Beta-3-deoxy-D-manno-oct-2-ulosonic acid transferase</fullName>
    </submittedName>
</protein>
<reference evidence="2 3" key="1">
    <citation type="journal article" date="2019" name="Environ. Microbiol.">
        <title>Species interactions and distinct microbial communities in high Arctic permafrost affected cryosols are associated with the CH4 and CO2 gas fluxes.</title>
        <authorList>
            <person name="Altshuler I."/>
            <person name="Hamel J."/>
            <person name="Turney S."/>
            <person name="Magnuson E."/>
            <person name="Levesque R."/>
            <person name="Greer C."/>
            <person name="Whyte L.G."/>
        </authorList>
    </citation>
    <scope>NUCLEOTIDE SEQUENCE [LARGE SCALE GENOMIC DNA]</scope>
    <source>
        <strain evidence="2 3">S9.3B</strain>
    </source>
</reference>
<dbReference type="GO" id="GO:0016740">
    <property type="term" value="F:transferase activity"/>
    <property type="evidence" value="ECO:0007669"/>
    <property type="project" value="UniProtKB-KW"/>
</dbReference>
<dbReference type="Proteomes" id="UP000317078">
    <property type="component" value="Unassembled WGS sequence"/>
</dbReference>
<dbReference type="InterPro" id="IPR007833">
    <property type="entry name" value="Capsule_polysaccharide_synth"/>
</dbReference>
<organism evidence="2 3">
    <name type="scientific">Muricoccus nepalensis</name>
    <dbReference type="NCBI Taxonomy" id="1854500"/>
    <lineage>
        <taxon>Bacteria</taxon>
        <taxon>Pseudomonadati</taxon>
        <taxon>Pseudomonadota</taxon>
        <taxon>Alphaproteobacteria</taxon>
        <taxon>Acetobacterales</taxon>
        <taxon>Roseomonadaceae</taxon>
        <taxon>Muricoccus</taxon>
    </lineage>
</organism>
<proteinExistence type="predicted"/>
<dbReference type="EMBL" id="RCZP01000006">
    <property type="protein sequence ID" value="TPG58144.1"/>
    <property type="molecule type" value="Genomic_DNA"/>
</dbReference>
<gene>
    <name evidence="2" type="ORF">EAH89_09300</name>
</gene>
<dbReference type="GO" id="GO:0000271">
    <property type="term" value="P:polysaccharide biosynthetic process"/>
    <property type="evidence" value="ECO:0007669"/>
    <property type="project" value="InterPro"/>
</dbReference>
<evidence type="ECO:0000313" key="2">
    <source>
        <dbReference type="EMBL" id="TPG58144.1"/>
    </source>
</evidence>
<name>A0A502G8P8_9PROT</name>